<reference evidence="1 2" key="1">
    <citation type="submission" date="2018-08" db="EMBL/GenBank/DDBJ databases">
        <title>Bacillus jemisoniae sp. nov., Bacillus chryseoplanitiae sp. nov., Bacillus resnikiae sp. nov., and Bacillus frankliniae sp. nov., isolated from Viking spacecraft and associated surfaces.</title>
        <authorList>
            <person name="Seuylemezian A."/>
            <person name="Vaishampayan P."/>
        </authorList>
    </citation>
    <scope>NUCLEOTIDE SEQUENCE [LARGE SCALE GENOMIC DNA]</scope>
    <source>
        <strain evidence="1 2">MA001</strain>
    </source>
</reference>
<evidence type="ECO:0000313" key="1">
    <source>
        <dbReference type="EMBL" id="RID89031.1"/>
    </source>
</evidence>
<dbReference type="EMBL" id="QWVS01000002">
    <property type="protein sequence ID" value="RID89031.1"/>
    <property type="molecule type" value="Genomic_DNA"/>
</dbReference>
<dbReference type="AlphaFoldDB" id="A0A398BJ38"/>
<dbReference type="Proteomes" id="UP000266016">
    <property type="component" value="Unassembled WGS sequence"/>
</dbReference>
<keyword evidence="2" id="KW-1185">Reference proteome</keyword>
<dbReference type="RefSeq" id="WP_119115141.1">
    <property type="nucleotide sequence ID" value="NZ_QWVS01000002.1"/>
</dbReference>
<protein>
    <submittedName>
        <fullName evidence="1">BREX-3 system P-loop-containing protein BrxF</fullName>
    </submittedName>
</protein>
<comment type="caution">
    <text evidence="1">The sequence shown here is derived from an EMBL/GenBank/DDBJ whole genome shotgun (WGS) entry which is preliminary data.</text>
</comment>
<sequence>MRTDLVRKIEQELKSISSKYYKILLVCEHQKGNSVQYIGQSGNFPVLNISLLLSEKLKEYPRKRMTNRVHALLSDILKETSSDVICLEHIEILFDPNLNQDAIQLLQSFSRNYTLIVSWRGTYNGKKFTYAVPGHPEYYECSDFDGTIIT</sequence>
<evidence type="ECO:0000313" key="2">
    <source>
        <dbReference type="Proteomes" id="UP000266016"/>
    </source>
</evidence>
<proteinExistence type="predicted"/>
<accession>A0A398BJ38</accession>
<dbReference type="NCBIfam" id="NF033453">
    <property type="entry name" value="BREX_3_BrxF"/>
    <property type="match status" value="1"/>
</dbReference>
<organism evidence="1 2">
    <name type="scientific">Peribacillus asahii</name>
    <dbReference type="NCBI Taxonomy" id="228899"/>
    <lineage>
        <taxon>Bacteria</taxon>
        <taxon>Bacillati</taxon>
        <taxon>Bacillota</taxon>
        <taxon>Bacilli</taxon>
        <taxon>Bacillales</taxon>
        <taxon>Bacillaceae</taxon>
        <taxon>Peribacillus</taxon>
    </lineage>
</organism>
<name>A0A398BJ38_9BACI</name>
<dbReference type="InterPro" id="IPR048067">
    <property type="entry name" value="BREX_3_BrxF"/>
</dbReference>
<gene>
    <name evidence="1" type="primary">brxF</name>
    <name evidence="1" type="ORF">D1953_00180</name>
</gene>